<evidence type="ECO:0000256" key="1">
    <source>
        <dbReference type="ARBA" id="ARBA00022741"/>
    </source>
</evidence>
<name>A0A926EDM4_9FIRM</name>
<evidence type="ECO:0000259" key="4">
    <source>
        <dbReference type="Pfam" id="PF07726"/>
    </source>
</evidence>
<dbReference type="Gene3D" id="1.10.8.80">
    <property type="entry name" value="Magnesium chelatase subunit I, C-Terminal domain"/>
    <property type="match status" value="1"/>
</dbReference>
<dbReference type="GO" id="GO:0016887">
    <property type="term" value="F:ATP hydrolysis activity"/>
    <property type="evidence" value="ECO:0007669"/>
    <property type="project" value="InterPro"/>
</dbReference>
<dbReference type="Gene3D" id="3.40.50.300">
    <property type="entry name" value="P-loop containing nucleotide triphosphate hydrolases"/>
    <property type="match status" value="1"/>
</dbReference>
<evidence type="ECO:0000256" key="2">
    <source>
        <dbReference type="ARBA" id="ARBA00022840"/>
    </source>
</evidence>
<feature type="domain" description="ATPase AAA-3" evidence="4">
    <location>
        <begin position="40"/>
        <end position="170"/>
    </location>
</feature>
<reference evidence="6" key="1">
    <citation type="submission" date="2020-08" db="EMBL/GenBank/DDBJ databases">
        <title>Genome public.</title>
        <authorList>
            <person name="Liu C."/>
            <person name="Sun Q."/>
        </authorList>
    </citation>
    <scope>NUCLEOTIDE SEQUENCE</scope>
    <source>
        <strain evidence="6">NSJ-12</strain>
    </source>
</reference>
<dbReference type="FunFam" id="3.40.50.300:FF:000640">
    <property type="entry name" value="MoxR family ATPase"/>
    <property type="match status" value="1"/>
</dbReference>
<evidence type="ECO:0000313" key="6">
    <source>
        <dbReference type="EMBL" id="MBC8578359.1"/>
    </source>
</evidence>
<protein>
    <submittedName>
        <fullName evidence="6">MoxR family ATPase</fullName>
    </submittedName>
</protein>
<keyword evidence="1" id="KW-0547">Nucleotide-binding</keyword>
<dbReference type="PANTHER" id="PTHR42759">
    <property type="entry name" value="MOXR FAMILY PROTEIN"/>
    <property type="match status" value="1"/>
</dbReference>
<dbReference type="CDD" id="cd00009">
    <property type="entry name" value="AAA"/>
    <property type="match status" value="1"/>
</dbReference>
<dbReference type="EMBL" id="JACRSY010000003">
    <property type="protein sequence ID" value="MBC8578359.1"/>
    <property type="molecule type" value="Genomic_DNA"/>
</dbReference>
<gene>
    <name evidence="6" type="ORF">H8718_02225</name>
</gene>
<accession>A0A926EDM4</accession>
<dbReference type="Pfam" id="PF17863">
    <property type="entry name" value="AAA_lid_2"/>
    <property type="match status" value="1"/>
</dbReference>
<organism evidence="6 7">
    <name type="scientific">Zhenhengia yiwuensis</name>
    <dbReference type="NCBI Taxonomy" id="2763666"/>
    <lineage>
        <taxon>Bacteria</taxon>
        <taxon>Bacillati</taxon>
        <taxon>Bacillota</taxon>
        <taxon>Clostridia</taxon>
        <taxon>Lachnospirales</taxon>
        <taxon>Lachnospiraceae</taxon>
        <taxon>Zhenhengia</taxon>
    </lineage>
</organism>
<dbReference type="InterPro" id="IPR041628">
    <property type="entry name" value="ChlI/MoxR_AAA_lid"/>
</dbReference>
<dbReference type="GO" id="GO:0005524">
    <property type="term" value="F:ATP binding"/>
    <property type="evidence" value="ECO:0007669"/>
    <property type="project" value="UniProtKB-KW"/>
</dbReference>
<comment type="similarity">
    <text evidence="3">Belongs to the MoxR family.</text>
</comment>
<keyword evidence="2" id="KW-0067">ATP-binding</keyword>
<dbReference type="Pfam" id="PF07726">
    <property type="entry name" value="AAA_3"/>
    <property type="match status" value="1"/>
</dbReference>
<dbReference type="PIRSF" id="PIRSF002849">
    <property type="entry name" value="AAA_ATPase_chaperone_MoxR_prd"/>
    <property type="match status" value="1"/>
</dbReference>
<comment type="caution">
    <text evidence="6">The sequence shown here is derived from an EMBL/GenBank/DDBJ whole genome shotgun (WGS) entry which is preliminary data.</text>
</comment>
<dbReference type="SUPFAM" id="SSF52540">
    <property type="entry name" value="P-loop containing nucleoside triphosphate hydrolases"/>
    <property type="match status" value="1"/>
</dbReference>
<proteinExistence type="inferred from homology"/>
<sequence>MFGGGTVRSVQKIVENIERVIVGKTEVIELLSIALICRGHVLIEDVPGVGKTTLAGALAKSVSGRLKRIQFTPDVLPSDLTGFSMYNQKTGEFEYKAGTLSGEFILADEINRTSPKTQASLLEAMEERQVTVDGVTYKMPKTFMVLATQNPVDYLGTFPLPEAQMDRFLMKVSIGYPSVRDEERMLAKYKADNPLHTLQPVISSEELLQIQEQVSKIYVEESLYSLIVEIVRQTRVHKDVLLGVSPRGALSLLHAAQGLAFFNGRDYILPDDIIKMAPYVLSHRIQLKHEAKLRNKANEDIIHYILEEIRLPKVKAYAEK</sequence>
<feature type="domain" description="ChlI/MoxR AAA lid" evidence="5">
    <location>
        <begin position="232"/>
        <end position="302"/>
    </location>
</feature>
<dbReference type="InterPro" id="IPR027417">
    <property type="entry name" value="P-loop_NTPase"/>
</dbReference>
<dbReference type="AlphaFoldDB" id="A0A926EDM4"/>
<evidence type="ECO:0000313" key="7">
    <source>
        <dbReference type="Proteomes" id="UP000655830"/>
    </source>
</evidence>
<dbReference type="PANTHER" id="PTHR42759:SF5">
    <property type="entry name" value="METHANOL DEHYDROGENASE REGULATOR"/>
    <property type="match status" value="1"/>
</dbReference>
<evidence type="ECO:0000259" key="5">
    <source>
        <dbReference type="Pfam" id="PF17863"/>
    </source>
</evidence>
<dbReference type="InterPro" id="IPR050764">
    <property type="entry name" value="CbbQ/NirQ/NorQ/GpvN"/>
</dbReference>
<evidence type="ECO:0000256" key="3">
    <source>
        <dbReference type="ARBA" id="ARBA00061607"/>
    </source>
</evidence>
<keyword evidence="7" id="KW-1185">Reference proteome</keyword>
<dbReference type="Proteomes" id="UP000655830">
    <property type="component" value="Unassembled WGS sequence"/>
</dbReference>
<dbReference type="InterPro" id="IPR011703">
    <property type="entry name" value="ATPase_AAA-3"/>
</dbReference>